<accession>A0A7J9MI99</accession>
<feature type="compositionally biased region" description="Basic and acidic residues" evidence="1">
    <location>
        <begin position="106"/>
        <end position="116"/>
    </location>
</feature>
<name>A0A7J9MI99_GOSSC</name>
<gene>
    <name evidence="2" type="ORF">Goshw_016003</name>
</gene>
<sequence length="116" mass="13235">MNEKIRVSKKQTIYDICDQCRDNHHSRWCIAELELVGYVRNLRRPQRALPSNIKSPLNANNSNEHCKVVTLISANKIPSASSSVEVNSKNKLSIPPIGTSSNEFEESFKEYSHYET</sequence>
<keyword evidence="3" id="KW-1185">Reference proteome</keyword>
<evidence type="ECO:0000313" key="2">
    <source>
        <dbReference type="EMBL" id="MBA0870691.1"/>
    </source>
</evidence>
<feature type="region of interest" description="Disordered" evidence="1">
    <location>
        <begin position="79"/>
        <end position="116"/>
    </location>
</feature>
<proteinExistence type="predicted"/>
<dbReference type="EMBL" id="JABFAF010000011">
    <property type="protein sequence ID" value="MBA0870691.1"/>
    <property type="molecule type" value="Genomic_DNA"/>
</dbReference>
<reference evidence="2 3" key="1">
    <citation type="journal article" date="2019" name="Genome Biol. Evol.">
        <title>Insights into the evolution of the New World diploid cottons (Gossypium, subgenus Houzingenia) based on genome sequencing.</title>
        <authorList>
            <person name="Grover C.E."/>
            <person name="Arick M.A. 2nd"/>
            <person name="Thrash A."/>
            <person name="Conover J.L."/>
            <person name="Sanders W.S."/>
            <person name="Peterson D.G."/>
            <person name="Frelichowski J.E."/>
            <person name="Scheffler J.A."/>
            <person name="Scheffler B.E."/>
            <person name="Wendel J.F."/>
        </authorList>
    </citation>
    <scope>NUCLEOTIDE SEQUENCE [LARGE SCALE GENOMIC DNA]</scope>
    <source>
        <strain evidence="2">1</strain>
        <tissue evidence="2">Leaf</tissue>
    </source>
</reference>
<evidence type="ECO:0000313" key="3">
    <source>
        <dbReference type="Proteomes" id="UP000593576"/>
    </source>
</evidence>
<evidence type="ECO:0000256" key="1">
    <source>
        <dbReference type="SAM" id="MobiDB-lite"/>
    </source>
</evidence>
<organism evidence="2 3">
    <name type="scientific">Gossypium schwendimanii</name>
    <name type="common">Cotton</name>
    <dbReference type="NCBI Taxonomy" id="34291"/>
    <lineage>
        <taxon>Eukaryota</taxon>
        <taxon>Viridiplantae</taxon>
        <taxon>Streptophyta</taxon>
        <taxon>Embryophyta</taxon>
        <taxon>Tracheophyta</taxon>
        <taxon>Spermatophyta</taxon>
        <taxon>Magnoliopsida</taxon>
        <taxon>eudicotyledons</taxon>
        <taxon>Gunneridae</taxon>
        <taxon>Pentapetalae</taxon>
        <taxon>rosids</taxon>
        <taxon>malvids</taxon>
        <taxon>Malvales</taxon>
        <taxon>Malvaceae</taxon>
        <taxon>Malvoideae</taxon>
        <taxon>Gossypium</taxon>
    </lineage>
</organism>
<dbReference type="AlphaFoldDB" id="A0A7J9MI99"/>
<dbReference type="Proteomes" id="UP000593576">
    <property type="component" value="Unassembled WGS sequence"/>
</dbReference>
<protein>
    <submittedName>
        <fullName evidence="2">Uncharacterized protein</fullName>
    </submittedName>
</protein>
<comment type="caution">
    <text evidence="2">The sequence shown here is derived from an EMBL/GenBank/DDBJ whole genome shotgun (WGS) entry which is preliminary data.</text>
</comment>
<feature type="compositionally biased region" description="Polar residues" evidence="1">
    <location>
        <begin position="79"/>
        <end position="91"/>
    </location>
</feature>